<evidence type="ECO:0000256" key="3">
    <source>
        <dbReference type="SAM" id="MobiDB-lite"/>
    </source>
</evidence>
<evidence type="ECO:0000313" key="6">
    <source>
        <dbReference type="Proteomes" id="UP001210925"/>
    </source>
</evidence>
<proteinExistence type="predicted"/>
<protein>
    <recommendedName>
        <fullName evidence="4">HMG box domain-containing protein</fullName>
    </recommendedName>
</protein>
<dbReference type="AlphaFoldDB" id="A0AAD5Y3M4"/>
<feature type="compositionally biased region" description="Polar residues" evidence="3">
    <location>
        <begin position="286"/>
        <end position="322"/>
    </location>
</feature>
<keyword evidence="1" id="KW-0539">Nucleus</keyword>
<dbReference type="InterPro" id="IPR036910">
    <property type="entry name" value="HMG_box_dom_sf"/>
</dbReference>
<dbReference type="PROSITE" id="PS50118">
    <property type="entry name" value="HMG_BOX_2"/>
    <property type="match status" value="1"/>
</dbReference>
<keyword evidence="6" id="KW-1185">Reference proteome</keyword>
<comment type="caution">
    <text evidence="5">The sequence shown here is derived from an EMBL/GenBank/DDBJ whole genome shotgun (WGS) entry which is preliminary data.</text>
</comment>
<dbReference type="Gene3D" id="1.10.30.10">
    <property type="entry name" value="High mobility group box domain"/>
    <property type="match status" value="1"/>
</dbReference>
<evidence type="ECO:0000256" key="2">
    <source>
        <dbReference type="SAM" id="Coils"/>
    </source>
</evidence>
<feature type="region of interest" description="Disordered" evidence="3">
    <location>
        <begin position="131"/>
        <end position="160"/>
    </location>
</feature>
<dbReference type="SUPFAM" id="SSF47095">
    <property type="entry name" value="HMG-box"/>
    <property type="match status" value="1"/>
</dbReference>
<feature type="DNA-binding region" description="HMG box" evidence="1">
    <location>
        <begin position="1"/>
        <end position="35"/>
    </location>
</feature>
<reference evidence="5" key="1">
    <citation type="submission" date="2020-05" db="EMBL/GenBank/DDBJ databases">
        <title>Phylogenomic resolution of chytrid fungi.</title>
        <authorList>
            <person name="Stajich J.E."/>
            <person name="Amses K."/>
            <person name="Simmons R."/>
            <person name="Seto K."/>
            <person name="Myers J."/>
            <person name="Bonds A."/>
            <person name="Quandt C.A."/>
            <person name="Barry K."/>
            <person name="Liu P."/>
            <person name="Grigoriev I."/>
            <person name="Longcore J.E."/>
            <person name="James T.Y."/>
        </authorList>
    </citation>
    <scope>NUCLEOTIDE SEQUENCE</scope>
    <source>
        <strain evidence="5">PLAUS21</strain>
    </source>
</reference>
<keyword evidence="2" id="KW-0175">Coiled coil</keyword>
<feature type="region of interest" description="Disordered" evidence="3">
    <location>
        <begin position="286"/>
        <end position="335"/>
    </location>
</feature>
<accession>A0AAD5Y3M4</accession>
<dbReference type="EMBL" id="JADGKB010000044">
    <property type="protein sequence ID" value="KAJ3256919.1"/>
    <property type="molecule type" value="Genomic_DNA"/>
</dbReference>
<feature type="domain" description="HMG box" evidence="4">
    <location>
        <begin position="1"/>
        <end position="35"/>
    </location>
</feature>
<feature type="compositionally biased region" description="Polar residues" evidence="3">
    <location>
        <begin position="145"/>
        <end position="160"/>
    </location>
</feature>
<dbReference type="GO" id="GO:0003677">
    <property type="term" value="F:DNA binding"/>
    <property type="evidence" value="ECO:0007669"/>
    <property type="project" value="UniProtKB-UniRule"/>
</dbReference>
<dbReference type="GO" id="GO:0005634">
    <property type="term" value="C:nucleus"/>
    <property type="evidence" value="ECO:0007669"/>
    <property type="project" value="UniProtKB-UniRule"/>
</dbReference>
<name>A0AAD5Y3M4_9FUNG</name>
<feature type="coiled-coil region" evidence="2">
    <location>
        <begin position="17"/>
        <end position="47"/>
    </location>
</feature>
<dbReference type="Proteomes" id="UP001210925">
    <property type="component" value="Unassembled WGS sequence"/>
</dbReference>
<gene>
    <name evidence="5" type="ORF">HK103_005037</name>
</gene>
<organism evidence="5 6">
    <name type="scientific">Boothiomyces macroporosus</name>
    <dbReference type="NCBI Taxonomy" id="261099"/>
    <lineage>
        <taxon>Eukaryota</taxon>
        <taxon>Fungi</taxon>
        <taxon>Fungi incertae sedis</taxon>
        <taxon>Chytridiomycota</taxon>
        <taxon>Chytridiomycota incertae sedis</taxon>
        <taxon>Chytridiomycetes</taxon>
        <taxon>Rhizophydiales</taxon>
        <taxon>Terramycetaceae</taxon>
        <taxon>Boothiomyces</taxon>
    </lineage>
</organism>
<evidence type="ECO:0000256" key="1">
    <source>
        <dbReference type="PROSITE-ProRule" id="PRU00267"/>
    </source>
</evidence>
<dbReference type="InterPro" id="IPR009071">
    <property type="entry name" value="HMG_box_dom"/>
</dbReference>
<sequence>MAEIWRGMTFEEKKPYVLLAKQERQRYKREMEEYKRYLEREKRLEIAQPPIPVSEKLPLLAPRQQKNLIPNYNIDNHASHPDVVIDPSANLDQKFTFETDKNQYFLKSHPSDKYSMSAVITKWKFINQSSSDFDEDSNQEDRLHTSGNHSPKLSGNISPKLSGTNSVSYSGYNSPYLLPNSGSNSPRLPIDYHRRVTVGPDFPYLSTAHSGSNSPKQGYYSPKIVGSPSFVSSNLSNDDFLSPLSPLANLSLSKNSIESSTTTRHNSLADYGRVSSFHSIGGKTTAISPAASNTGMDQTQLRRTSSPNILSASNQTLHSTSKPQRRLKKSITSESPIYEDVRTDFPASENNLAMISNEDLVKPPEIRIPSQETVREESSPVKSAGYDFIAEVDYTPVDNSFTERDE</sequence>
<keyword evidence="1" id="KW-0238">DNA-binding</keyword>
<evidence type="ECO:0000313" key="5">
    <source>
        <dbReference type="EMBL" id="KAJ3256919.1"/>
    </source>
</evidence>
<evidence type="ECO:0000259" key="4">
    <source>
        <dbReference type="PROSITE" id="PS50118"/>
    </source>
</evidence>